<keyword evidence="3" id="KW-1185">Reference proteome</keyword>
<dbReference type="Proteomes" id="UP000280344">
    <property type="component" value="Chromosome"/>
</dbReference>
<dbReference type="KEGG" id="flh:EJ997_08570"/>
<reference evidence="2 3" key="1">
    <citation type="submission" date="2018-12" db="EMBL/GenBank/DDBJ databases">
        <title>Complete genome sequence of Flaviflexus sp. H23T48.</title>
        <authorList>
            <person name="Bae J.-W."/>
            <person name="Lee J.-Y."/>
        </authorList>
    </citation>
    <scope>NUCLEOTIDE SEQUENCE [LARGE SCALE GENOMIC DNA]</scope>
    <source>
        <strain evidence="2 3">H23T48</strain>
    </source>
</reference>
<sequence length="126" mass="13805">MENLDNVGALDQLPPTFGAMIAQELAQPRQGTAGALLLHSCVPVSEFSESWPTGIQVQIHGMDRDEFFLEDLPAAKELSQRDEAELFLYPGDQHLFTDSSLGAYDPEASALLISRVKELLAHIPTN</sequence>
<dbReference type="Gene3D" id="3.40.50.1820">
    <property type="entry name" value="alpha/beta hydrolase"/>
    <property type="match status" value="1"/>
</dbReference>
<dbReference type="InterPro" id="IPR029058">
    <property type="entry name" value="AB_hydrolase_fold"/>
</dbReference>
<organism evidence="2 3">
    <name type="scientific">Flaviflexus ciconiae</name>
    <dbReference type="NCBI Taxonomy" id="2496867"/>
    <lineage>
        <taxon>Bacteria</taxon>
        <taxon>Bacillati</taxon>
        <taxon>Actinomycetota</taxon>
        <taxon>Actinomycetes</taxon>
        <taxon>Actinomycetales</taxon>
        <taxon>Actinomycetaceae</taxon>
        <taxon>Flaviflexus</taxon>
    </lineage>
</organism>
<protein>
    <recommendedName>
        <fullName evidence="1">Dienelactone hydrolase domain-containing protein</fullName>
    </recommendedName>
</protein>
<evidence type="ECO:0000259" key="1">
    <source>
        <dbReference type="Pfam" id="PF01738"/>
    </source>
</evidence>
<dbReference type="EMBL" id="CP034593">
    <property type="protein sequence ID" value="AZQ77376.1"/>
    <property type="molecule type" value="Genomic_DNA"/>
</dbReference>
<evidence type="ECO:0000313" key="2">
    <source>
        <dbReference type="EMBL" id="AZQ77376.1"/>
    </source>
</evidence>
<accession>A0A3Q9G2D5</accession>
<dbReference type="GO" id="GO:0016787">
    <property type="term" value="F:hydrolase activity"/>
    <property type="evidence" value="ECO:0007669"/>
    <property type="project" value="InterPro"/>
</dbReference>
<name>A0A3Q9G2D5_9ACTO</name>
<gene>
    <name evidence="2" type="ORF">EJ997_08570</name>
</gene>
<dbReference type="InterPro" id="IPR002925">
    <property type="entry name" value="Dienelactn_hydro"/>
</dbReference>
<evidence type="ECO:0000313" key="3">
    <source>
        <dbReference type="Proteomes" id="UP000280344"/>
    </source>
</evidence>
<dbReference type="AlphaFoldDB" id="A0A3Q9G2D5"/>
<dbReference type="Pfam" id="PF01738">
    <property type="entry name" value="DLH"/>
    <property type="match status" value="1"/>
</dbReference>
<feature type="domain" description="Dienelactone hydrolase" evidence="1">
    <location>
        <begin position="17"/>
        <end position="122"/>
    </location>
</feature>
<dbReference type="OrthoDB" id="2834584at2"/>
<proteinExistence type="predicted"/>